<comment type="function">
    <text evidence="1">Catalyzes the phosphorylation of riboflavin (vitamin B2) to form flavin mononucleotide (FMN) coenzyme.</text>
</comment>
<evidence type="ECO:0000313" key="16">
    <source>
        <dbReference type="EMBL" id="KAA6413027.1"/>
    </source>
</evidence>
<dbReference type="Pfam" id="PF01687">
    <property type="entry name" value="Flavokinase"/>
    <property type="match status" value="1"/>
</dbReference>
<dbReference type="SMART" id="SM00904">
    <property type="entry name" value="Flavokinase"/>
    <property type="match status" value="1"/>
</dbReference>
<evidence type="ECO:0000256" key="1">
    <source>
        <dbReference type="ARBA" id="ARBA00003572"/>
    </source>
</evidence>
<evidence type="ECO:0000256" key="6">
    <source>
        <dbReference type="ARBA" id="ARBA00022630"/>
    </source>
</evidence>
<keyword evidence="9" id="KW-0547">Nucleotide-binding</keyword>
<dbReference type="PANTHER" id="PTHR22749:SF6">
    <property type="entry name" value="RIBOFLAVIN KINASE"/>
    <property type="match status" value="1"/>
</dbReference>
<comment type="catalytic activity">
    <reaction evidence="13">
        <text>riboflavin + ATP = FMN + ADP + H(+)</text>
        <dbReference type="Rhea" id="RHEA:14357"/>
        <dbReference type="ChEBI" id="CHEBI:15378"/>
        <dbReference type="ChEBI" id="CHEBI:30616"/>
        <dbReference type="ChEBI" id="CHEBI:57986"/>
        <dbReference type="ChEBI" id="CHEBI:58210"/>
        <dbReference type="ChEBI" id="CHEBI:456216"/>
        <dbReference type="EC" id="2.7.1.26"/>
    </reaction>
</comment>
<evidence type="ECO:0000256" key="7">
    <source>
        <dbReference type="ARBA" id="ARBA00022643"/>
    </source>
</evidence>
<evidence type="ECO:0000256" key="9">
    <source>
        <dbReference type="ARBA" id="ARBA00022741"/>
    </source>
</evidence>
<keyword evidence="6" id="KW-0285">Flavoprotein</keyword>
<evidence type="ECO:0000256" key="10">
    <source>
        <dbReference type="ARBA" id="ARBA00022777"/>
    </source>
</evidence>
<feature type="region of interest" description="Disordered" evidence="14">
    <location>
        <begin position="36"/>
        <end position="96"/>
    </location>
</feature>
<accession>A0A5M8PVI7</accession>
<organism evidence="16 17">
    <name type="scientific">Lasallia pustulata</name>
    <dbReference type="NCBI Taxonomy" id="136370"/>
    <lineage>
        <taxon>Eukaryota</taxon>
        <taxon>Fungi</taxon>
        <taxon>Dikarya</taxon>
        <taxon>Ascomycota</taxon>
        <taxon>Pezizomycotina</taxon>
        <taxon>Lecanoromycetes</taxon>
        <taxon>OSLEUM clade</taxon>
        <taxon>Umbilicariomycetidae</taxon>
        <taxon>Umbilicariales</taxon>
        <taxon>Umbilicariaceae</taxon>
        <taxon>Lasallia</taxon>
    </lineage>
</organism>
<dbReference type="InterPro" id="IPR015865">
    <property type="entry name" value="Riboflavin_kinase_bac/euk"/>
</dbReference>
<dbReference type="EMBL" id="VXIT01000004">
    <property type="protein sequence ID" value="KAA6413027.1"/>
    <property type="molecule type" value="Genomic_DNA"/>
</dbReference>
<gene>
    <name evidence="16" type="ORF">FRX48_02770</name>
</gene>
<evidence type="ECO:0000256" key="8">
    <source>
        <dbReference type="ARBA" id="ARBA00022679"/>
    </source>
</evidence>
<reference evidence="16 17" key="1">
    <citation type="submission" date="2019-09" db="EMBL/GenBank/DDBJ databases">
        <title>The hologenome of the rock-dwelling lichen Lasallia pustulata.</title>
        <authorList>
            <person name="Greshake Tzovaras B."/>
            <person name="Segers F."/>
            <person name="Bicker A."/>
            <person name="Dal Grande F."/>
            <person name="Otte J."/>
            <person name="Hankeln T."/>
            <person name="Schmitt I."/>
            <person name="Ebersberger I."/>
        </authorList>
    </citation>
    <scope>NUCLEOTIDE SEQUENCE [LARGE SCALE GENOMIC DNA]</scope>
    <source>
        <strain evidence="16">A1-1</strain>
    </source>
</reference>
<keyword evidence="11" id="KW-0067">ATP-binding</keyword>
<dbReference type="Proteomes" id="UP000324767">
    <property type="component" value="Unassembled WGS sequence"/>
</dbReference>
<comment type="caution">
    <text evidence="16">The sequence shown here is derived from an EMBL/GenBank/DDBJ whole genome shotgun (WGS) entry which is preliminary data.</text>
</comment>
<dbReference type="GO" id="GO:0009398">
    <property type="term" value="P:FMN biosynthetic process"/>
    <property type="evidence" value="ECO:0007669"/>
    <property type="project" value="UniProtKB-UniPathway"/>
</dbReference>
<dbReference type="OrthoDB" id="276388at2759"/>
<feature type="compositionally biased region" description="Pro residues" evidence="14">
    <location>
        <begin position="63"/>
        <end position="75"/>
    </location>
</feature>
<evidence type="ECO:0000256" key="2">
    <source>
        <dbReference type="ARBA" id="ARBA00005201"/>
    </source>
</evidence>
<evidence type="ECO:0000256" key="4">
    <source>
        <dbReference type="ARBA" id="ARBA00012105"/>
    </source>
</evidence>
<dbReference type="Gene3D" id="2.40.30.30">
    <property type="entry name" value="Riboflavin kinase-like"/>
    <property type="match status" value="1"/>
</dbReference>
<dbReference type="SUPFAM" id="SSF82114">
    <property type="entry name" value="Riboflavin kinase-like"/>
    <property type="match status" value="1"/>
</dbReference>
<name>A0A5M8PVI7_9LECA</name>
<dbReference type="GO" id="GO:0008531">
    <property type="term" value="F:riboflavin kinase activity"/>
    <property type="evidence" value="ECO:0007669"/>
    <property type="project" value="UniProtKB-EC"/>
</dbReference>
<evidence type="ECO:0000256" key="5">
    <source>
        <dbReference type="ARBA" id="ARBA00017394"/>
    </source>
</evidence>
<keyword evidence="7" id="KW-0288">FMN</keyword>
<dbReference type="EC" id="2.7.1.26" evidence="4"/>
<dbReference type="UniPathway" id="UPA00276">
    <property type="reaction ID" value="UER00406"/>
</dbReference>
<evidence type="ECO:0000256" key="3">
    <source>
        <dbReference type="ARBA" id="ARBA00010108"/>
    </source>
</evidence>
<dbReference type="InterPro" id="IPR023468">
    <property type="entry name" value="Riboflavin_kinase"/>
</dbReference>
<comment type="pathway">
    <text evidence="2">Cofactor biosynthesis; FMN biosynthesis; FMN from riboflavin (ATP route): step 1/1.</text>
</comment>
<dbReference type="PANTHER" id="PTHR22749">
    <property type="entry name" value="RIBOFLAVIN KINASE/FMN ADENYLYLTRANSFERASE"/>
    <property type="match status" value="1"/>
</dbReference>
<dbReference type="GO" id="GO:0005739">
    <property type="term" value="C:mitochondrion"/>
    <property type="evidence" value="ECO:0007669"/>
    <property type="project" value="TreeGrafter"/>
</dbReference>
<evidence type="ECO:0000313" key="17">
    <source>
        <dbReference type="Proteomes" id="UP000324767"/>
    </source>
</evidence>
<comment type="similarity">
    <text evidence="3">Belongs to the flavokinase family.</text>
</comment>
<evidence type="ECO:0000256" key="13">
    <source>
        <dbReference type="ARBA" id="ARBA00047880"/>
    </source>
</evidence>
<evidence type="ECO:0000256" key="12">
    <source>
        <dbReference type="ARBA" id="ARBA00029960"/>
    </source>
</evidence>
<dbReference type="InterPro" id="IPR023465">
    <property type="entry name" value="Riboflavin_kinase_dom_sf"/>
</dbReference>
<keyword evidence="8" id="KW-0808">Transferase</keyword>
<feature type="domain" description="Riboflavin kinase" evidence="15">
    <location>
        <begin position="92"/>
        <end position="233"/>
    </location>
</feature>
<evidence type="ECO:0000256" key="11">
    <source>
        <dbReference type="ARBA" id="ARBA00022840"/>
    </source>
</evidence>
<sequence>MSTHSMFIERKTPYFVQRQIPKSRQTLFTKPHRHPISPSLFPFAHPRQTSASRIEHSASRIPPHAPIPHSLPPTMRPNGPRPSVTGPDSGPEPPFPLKLNGKVVKGFGRGSKELGIPTANIPVAGLAVGGHEDVENGVYYGWAGLNVGPDGAFTGERGTVYPMVMSIGWNPFYKNTVRSVEVHLLHAFPADFYAAHMNLLILGFIRAESDYVDKASLIDDIRTDIRVAERSLRREAAWGFEVDG</sequence>
<keyword evidence="10 16" id="KW-0418">Kinase</keyword>
<dbReference type="AlphaFoldDB" id="A0A5M8PVI7"/>
<protein>
    <recommendedName>
        <fullName evidence="5">Riboflavin kinase</fullName>
        <ecNumber evidence="4">2.7.1.26</ecNumber>
    </recommendedName>
    <alternativeName>
        <fullName evidence="12">Flavin mononucleotide kinase 1</fullName>
    </alternativeName>
</protein>
<dbReference type="GO" id="GO:0005524">
    <property type="term" value="F:ATP binding"/>
    <property type="evidence" value="ECO:0007669"/>
    <property type="project" value="UniProtKB-KW"/>
</dbReference>
<dbReference type="GO" id="GO:0009231">
    <property type="term" value="P:riboflavin biosynthetic process"/>
    <property type="evidence" value="ECO:0007669"/>
    <property type="project" value="InterPro"/>
</dbReference>
<proteinExistence type="inferred from homology"/>
<evidence type="ECO:0000259" key="15">
    <source>
        <dbReference type="SMART" id="SM00904"/>
    </source>
</evidence>
<evidence type="ECO:0000256" key="14">
    <source>
        <dbReference type="SAM" id="MobiDB-lite"/>
    </source>
</evidence>